<reference evidence="1" key="1">
    <citation type="journal article" date="2020" name="Stud. Mycol.">
        <title>101 Dothideomycetes genomes: a test case for predicting lifestyles and emergence of pathogens.</title>
        <authorList>
            <person name="Haridas S."/>
            <person name="Albert R."/>
            <person name="Binder M."/>
            <person name="Bloem J."/>
            <person name="Labutti K."/>
            <person name="Salamov A."/>
            <person name="Andreopoulos B."/>
            <person name="Baker S."/>
            <person name="Barry K."/>
            <person name="Bills G."/>
            <person name="Bluhm B."/>
            <person name="Cannon C."/>
            <person name="Castanera R."/>
            <person name="Culley D."/>
            <person name="Daum C."/>
            <person name="Ezra D."/>
            <person name="Gonzalez J."/>
            <person name="Henrissat B."/>
            <person name="Kuo A."/>
            <person name="Liang C."/>
            <person name="Lipzen A."/>
            <person name="Lutzoni F."/>
            <person name="Magnuson J."/>
            <person name="Mondo S."/>
            <person name="Nolan M."/>
            <person name="Ohm R."/>
            <person name="Pangilinan J."/>
            <person name="Park H.-J."/>
            <person name="Ramirez L."/>
            <person name="Alfaro M."/>
            <person name="Sun H."/>
            <person name="Tritt A."/>
            <person name="Yoshinaga Y."/>
            <person name="Zwiers L.-H."/>
            <person name="Turgeon B."/>
            <person name="Goodwin S."/>
            <person name="Spatafora J."/>
            <person name="Crous P."/>
            <person name="Grigoriev I."/>
        </authorList>
    </citation>
    <scope>NUCLEOTIDE SEQUENCE</scope>
    <source>
        <strain evidence="1">CBS 627.86</strain>
    </source>
</reference>
<sequence length="182" mass="21048">MQRLSVYNLMVSGLFRVNRNQIVPDDQFLLEPHNWSRSSRYMASLTSSCSKRLADHASKRFTARMRAANAWKRPDFNFSVTCPVVAEKPPSSSQSDMSTSQRIGRRRRRINLLVRKAQRLRNDEDIWRAGKCGCPEWFSNDLNLQNRVGHLRRSNEHPGLPFGSCCESTDDAFPVTWCWLLS</sequence>
<evidence type="ECO:0000313" key="2">
    <source>
        <dbReference type="Proteomes" id="UP000799770"/>
    </source>
</evidence>
<name>A0A6A5Z5M3_9PLEO</name>
<evidence type="ECO:0000313" key="1">
    <source>
        <dbReference type="EMBL" id="KAF2114416.1"/>
    </source>
</evidence>
<dbReference type="Proteomes" id="UP000799770">
    <property type="component" value="Unassembled WGS sequence"/>
</dbReference>
<dbReference type="AlphaFoldDB" id="A0A6A5Z5M3"/>
<gene>
    <name evidence="1" type="ORF">BDV96DRAFT_96346</name>
</gene>
<protein>
    <submittedName>
        <fullName evidence="1">Uncharacterized protein</fullName>
    </submittedName>
</protein>
<proteinExistence type="predicted"/>
<dbReference type="EMBL" id="ML977325">
    <property type="protein sequence ID" value="KAF2114416.1"/>
    <property type="molecule type" value="Genomic_DNA"/>
</dbReference>
<keyword evidence="2" id="KW-1185">Reference proteome</keyword>
<organism evidence="1 2">
    <name type="scientific">Lophiotrema nucula</name>
    <dbReference type="NCBI Taxonomy" id="690887"/>
    <lineage>
        <taxon>Eukaryota</taxon>
        <taxon>Fungi</taxon>
        <taxon>Dikarya</taxon>
        <taxon>Ascomycota</taxon>
        <taxon>Pezizomycotina</taxon>
        <taxon>Dothideomycetes</taxon>
        <taxon>Pleosporomycetidae</taxon>
        <taxon>Pleosporales</taxon>
        <taxon>Lophiotremataceae</taxon>
        <taxon>Lophiotrema</taxon>
    </lineage>
</organism>
<accession>A0A6A5Z5M3</accession>